<proteinExistence type="predicted"/>
<evidence type="ECO:0000313" key="1">
    <source>
        <dbReference type="EMBL" id="NEA88614.1"/>
    </source>
</evidence>
<dbReference type="AlphaFoldDB" id="A0A6G3QZH7"/>
<dbReference type="EMBL" id="JAAGMD010000624">
    <property type="protein sequence ID" value="NEA88614.1"/>
    <property type="molecule type" value="Genomic_DNA"/>
</dbReference>
<comment type="caution">
    <text evidence="1">The sequence shown here is derived from an EMBL/GenBank/DDBJ whole genome shotgun (WGS) entry which is preliminary data.</text>
</comment>
<organism evidence="1">
    <name type="scientific">Streptomyces sp. SID14436</name>
    <dbReference type="NCBI Taxonomy" id="2706070"/>
    <lineage>
        <taxon>Bacteria</taxon>
        <taxon>Bacillati</taxon>
        <taxon>Actinomycetota</taxon>
        <taxon>Actinomycetes</taxon>
        <taxon>Kitasatosporales</taxon>
        <taxon>Streptomycetaceae</taxon>
        <taxon>Streptomyces</taxon>
    </lineage>
</organism>
<name>A0A6G3QZH7_9ACTN</name>
<protein>
    <submittedName>
        <fullName evidence="1">GPP34 family phosphoprotein</fullName>
    </submittedName>
</protein>
<accession>A0A6G3QZH7</accession>
<dbReference type="InterPro" id="IPR008628">
    <property type="entry name" value="GPP34-like"/>
</dbReference>
<gene>
    <name evidence="1" type="ORF">G3I53_21895</name>
</gene>
<reference evidence="1" key="1">
    <citation type="submission" date="2020-01" db="EMBL/GenBank/DDBJ databases">
        <title>Insect and environment-associated Actinomycetes.</title>
        <authorList>
            <person name="Currrie C."/>
            <person name="Chevrette M."/>
            <person name="Carlson C."/>
            <person name="Stubbendieck R."/>
            <person name="Wendt-Pienkowski E."/>
        </authorList>
    </citation>
    <scope>NUCLEOTIDE SEQUENCE</scope>
    <source>
        <strain evidence="1">SID14436</strain>
    </source>
</reference>
<dbReference type="GO" id="GO:0070273">
    <property type="term" value="F:phosphatidylinositol-4-phosphate binding"/>
    <property type="evidence" value="ECO:0007669"/>
    <property type="project" value="InterPro"/>
</dbReference>
<sequence>MSTPKDLLIVALQDGGPVTQGELSLGLAAAELIDLLRVPAARLDGGRIVPGRLPGPADPLLEEAAAAFVTDDPYEPVDDWLWRRGEGLAAAYLDVLEADGTLERRGGRPFRDGERVLTDSPARRAASDRRDAREPVLLTLAEIVGLPDGPDGRDRPQVTDYAVERVLGAAEEAVQELEAERQRRLVEQAAYDNIWRVPE</sequence>
<dbReference type="Pfam" id="PF05719">
    <property type="entry name" value="GPP34"/>
    <property type="match status" value="1"/>
</dbReference>
<dbReference type="RefSeq" id="WP_164334264.1">
    <property type="nucleotide sequence ID" value="NZ_JAAGMD010000624.1"/>
</dbReference>